<evidence type="ECO:0000256" key="1">
    <source>
        <dbReference type="ARBA" id="ARBA00001971"/>
    </source>
</evidence>
<accession>A0A194XSV7</accession>
<dbReference type="GO" id="GO:0020037">
    <property type="term" value="F:heme binding"/>
    <property type="evidence" value="ECO:0007669"/>
    <property type="project" value="InterPro"/>
</dbReference>
<evidence type="ECO:0000256" key="7">
    <source>
        <dbReference type="PIRSR" id="PIRSR602403-1"/>
    </source>
</evidence>
<dbReference type="PANTHER" id="PTHR46206">
    <property type="entry name" value="CYTOCHROME P450"/>
    <property type="match status" value="1"/>
</dbReference>
<organism evidence="8 9">
    <name type="scientific">Mollisia scopiformis</name>
    <name type="common">Conifer needle endophyte fungus</name>
    <name type="synonym">Phialocephala scopiformis</name>
    <dbReference type="NCBI Taxonomy" id="149040"/>
    <lineage>
        <taxon>Eukaryota</taxon>
        <taxon>Fungi</taxon>
        <taxon>Dikarya</taxon>
        <taxon>Ascomycota</taxon>
        <taxon>Pezizomycotina</taxon>
        <taxon>Leotiomycetes</taxon>
        <taxon>Helotiales</taxon>
        <taxon>Mollisiaceae</taxon>
        <taxon>Mollisia</taxon>
    </lineage>
</organism>
<dbReference type="RefSeq" id="XP_018077581.1">
    <property type="nucleotide sequence ID" value="XM_018219219.1"/>
</dbReference>
<dbReference type="PANTHER" id="PTHR46206:SF6">
    <property type="entry name" value="CYTOCHROME P450 MONOOXYGENASE AN1598-RELATED"/>
    <property type="match status" value="1"/>
</dbReference>
<keyword evidence="6" id="KW-0503">Monooxygenase</keyword>
<dbReference type="KEGG" id="psco:LY89DRAFT_727996"/>
<keyword evidence="7" id="KW-0349">Heme</keyword>
<evidence type="ECO:0000256" key="4">
    <source>
        <dbReference type="ARBA" id="ARBA00023002"/>
    </source>
</evidence>
<comment type="similarity">
    <text evidence="2">Belongs to the cytochrome P450 family.</text>
</comment>
<evidence type="ECO:0000256" key="5">
    <source>
        <dbReference type="ARBA" id="ARBA00023004"/>
    </source>
</evidence>
<dbReference type="InterPro" id="IPR036396">
    <property type="entry name" value="Cyt_P450_sf"/>
</dbReference>
<dbReference type="InterPro" id="IPR001128">
    <property type="entry name" value="Cyt_P450"/>
</dbReference>
<keyword evidence="5 7" id="KW-0408">Iron</keyword>
<dbReference type="Gene3D" id="1.10.630.10">
    <property type="entry name" value="Cytochrome P450"/>
    <property type="match status" value="1"/>
</dbReference>
<keyword evidence="3 7" id="KW-0479">Metal-binding</keyword>
<evidence type="ECO:0000256" key="2">
    <source>
        <dbReference type="ARBA" id="ARBA00010617"/>
    </source>
</evidence>
<dbReference type="GO" id="GO:0016705">
    <property type="term" value="F:oxidoreductase activity, acting on paired donors, with incorporation or reduction of molecular oxygen"/>
    <property type="evidence" value="ECO:0007669"/>
    <property type="project" value="InterPro"/>
</dbReference>
<evidence type="ECO:0000256" key="3">
    <source>
        <dbReference type="ARBA" id="ARBA00022723"/>
    </source>
</evidence>
<keyword evidence="4" id="KW-0560">Oxidoreductase</keyword>
<evidence type="ECO:0000256" key="6">
    <source>
        <dbReference type="ARBA" id="ARBA00023033"/>
    </source>
</evidence>
<sequence>MSTISSFFGNMTLPSPAAFSMGEAATKGNLGGGLDFLLEKMESRPFQITTSVLSVVLLYFVFGLFSPQKMKATPYVGKESDPSFHGALKEGYSKFKDSLFKIPAPHHTVHIIPPKFMNEVKNLPDTKLSFQGQVKDRFSGQYTGLGVNDVLVNAVKVDVTKNMDHIIKEFEDEMPFALNTTFGELKDWTEIPFYHKGAEIVGYVAGRIFVGHPLGRNDKWQPLTIQSMASLATSDELWEYPEMFHGLVHYFLSHVKAVKQYLVDGAKVLTPIVESRRKVAASGTKGPKPADMTQWIMDQSSEKDRYDVAHIVETQMMGSVVAIHTTAMAISQVMYDLIQYPEHIAPLREEWKRVLGEHNGQFNKSSLSQLEKLDSFLKESQRHKPTGSITLNRRINQEIKLSNGIVLEKGIHVGVASAALGFDPEIYPDPHKFDGFRFYKLRQIPGNEKKWHFATAAGDQLFWGYGKDACPGRFFASNLMKIMTIEFLEKYDFQFRDGVRPPDVIRDFRTIPNPVFPILMKSRKA</sequence>
<keyword evidence="9" id="KW-1185">Reference proteome</keyword>
<reference evidence="8 9" key="1">
    <citation type="submission" date="2015-10" db="EMBL/GenBank/DDBJ databases">
        <title>Full genome of DAOMC 229536 Phialocephala scopiformis, a fungal endophyte of spruce producing the potent anti-insectan compound rugulosin.</title>
        <authorList>
            <consortium name="DOE Joint Genome Institute"/>
            <person name="Walker A.K."/>
            <person name="Frasz S.L."/>
            <person name="Seifert K.A."/>
            <person name="Miller J.D."/>
            <person name="Mondo S.J."/>
            <person name="Labutti K."/>
            <person name="Lipzen A."/>
            <person name="Dockter R."/>
            <person name="Kennedy M."/>
            <person name="Grigoriev I.V."/>
            <person name="Spatafora J.W."/>
        </authorList>
    </citation>
    <scope>NUCLEOTIDE SEQUENCE [LARGE SCALE GENOMIC DNA]</scope>
    <source>
        <strain evidence="8 9">CBS 120377</strain>
    </source>
</reference>
<dbReference type="OrthoDB" id="1844152at2759"/>
<protein>
    <submittedName>
        <fullName evidence="8">Cytochrome P450</fullName>
    </submittedName>
</protein>
<evidence type="ECO:0000313" key="8">
    <source>
        <dbReference type="EMBL" id="KUJ23226.1"/>
    </source>
</evidence>
<proteinExistence type="inferred from homology"/>
<dbReference type="PRINTS" id="PR00465">
    <property type="entry name" value="EP450IV"/>
</dbReference>
<name>A0A194XSV7_MOLSC</name>
<dbReference type="Proteomes" id="UP000070700">
    <property type="component" value="Unassembled WGS sequence"/>
</dbReference>
<comment type="cofactor">
    <cofactor evidence="1 7">
        <name>heme</name>
        <dbReference type="ChEBI" id="CHEBI:30413"/>
    </cofactor>
</comment>
<gene>
    <name evidence="8" type="ORF">LY89DRAFT_727996</name>
</gene>
<dbReference type="CDD" id="cd11041">
    <property type="entry name" value="CYP503A1-like"/>
    <property type="match status" value="1"/>
</dbReference>
<dbReference type="InParanoid" id="A0A194XSV7"/>
<dbReference type="SUPFAM" id="SSF48264">
    <property type="entry name" value="Cytochrome P450"/>
    <property type="match status" value="1"/>
</dbReference>
<evidence type="ECO:0000313" key="9">
    <source>
        <dbReference type="Proteomes" id="UP000070700"/>
    </source>
</evidence>
<dbReference type="EMBL" id="KQ947405">
    <property type="protein sequence ID" value="KUJ23226.1"/>
    <property type="molecule type" value="Genomic_DNA"/>
</dbReference>
<dbReference type="AlphaFoldDB" id="A0A194XSV7"/>
<dbReference type="GO" id="GO:0005506">
    <property type="term" value="F:iron ion binding"/>
    <property type="evidence" value="ECO:0007669"/>
    <property type="project" value="InterPro"/>
</dbReference>
<dbReference type="GO" id="GO:0004497">
    <property type="term" value="F:monooxygenase activity"/>
    <property type="evidence" value="ECO:0007669"/>
    <property type="project" value="UniProtKB-KW"/>
</dbReference>
<dbReference type="Pfam" id="PF00067">
    <property type="entry name" value="p450"/>
    <property type="match status" value="1"/>
</dbReference>
<feature type="binding site" description="axial binding residue" evidence="7">
    <location>
        <position position="470"/>
    </location>
    <ligand>
        <name>heme</name>
        <dbReference type="ChEBI" id="CHEBI:30413"/>
    </ligand>
    <ligandPart>
        <name>Fe</name>
        <dbReference type="ChEBI" id="CHEBI:18248"/>
    </ligandPart>
</feature>
<dbReference type="InterPro" id="IPR002403">
    <property type="entry name" value="Cyt_P450_E_grp-IV"/>
</dbReference>
<dbReference type="GeneID" id="28828945"/>